<keyword evidence="3" id="KW-1133">Transmembrane helix</keyword>
<dbReference type="Pfam" id="PF04357">
    <property type="entry name" value="TamB"/>
    <property type="match status" value="1"/>
</dbReference>
<feature type="non-terminal residue" evidence="6">
    <location>
        <position position="689"/>
    </location>
</feature>
<sequence length="689" mass="74870">EAAEIRIGEMEIDALDERWLSSGEFAIVADDSSLTFDDLQLHSKLGALYLDSFMNRRDGEIRGALTFRRLGLGLLKSAGIISASIEGSAEGVVRFDGATSDPDLDIDIEISDGKIDTATIHDLTLRGSYSAGTYHIDTLGVSSPNGRLELAGVLRGAALKELFADPRKALRGTLLEAKASCHDLDLAPLTGAVGGLPFTAGWLTGTVAFADSLVHPTILVEGKIDSLQSAYVRIPEVVLRAEIGGEAIDLEGFIDLTAGHTGDFRGRIPIRKLAWFYEVDDGAPFSIELGLDKGNLENLPRLTDFVAEATGEIGLGFRIEGTAAKPDILGEIRLRNAGFRLSGMNERYYGVNAKILLDDTLITVAELAGREGKEGRFACTGTVALKGWKLHDYDLEVEMEKFVLSSIPDIIASLSGKVDIGSSRYEDRFIPDLTGRLTVNSAEIYYSLGDLMGGGGGSGMAAPSFMAQIDLEVPGNTWIKTTEARVELEGGVTLYHDNRGTYLRGQLRLVRGWYNLYNNKFRVRSGTFEFVHAGSFRPVVDIEAETRDPEGRKIYLNLAWHQDDVEPRLTLSHEDPGYSETDIWKMLGGGMVDSPNGESTSWDALSTAQGLAANYLENMLNSQMEGVTIELESVSRGGGSSNGALEDTETMIAIGKYLSEGLYVKYKQGLSISSAREIEVEYRISNLFL</sequence>
<dbReference type="PANTHER" id="PTHR36985:SF1">
    <property type="entry name" value="TRANSLOCATION AND ASSEMBLY MODULE SUBUNIT TAMB"/>
    <property type="match status" value="1"/>
</dbReference>
<proteinExistence type="predicted"/>
<evidence type="ECO:0000256" key="4">
    <source>
        <dbReference type="ARBA" id="ARBA00023136"/>
    </source>
</evidence>
<feature type="domain" description="Translocation and assembly module TamB C-terminal" evidence="5">
    <location>
        <begin position="466"/>
        <end position="686"/>
    </location>
</feature>
<dbReference type="PANTHER" id="PTHR36985">
    <property type="entry name" value="TRANSLOCATION AND ASSEMBLY MODULE SUBUNIT TAMB"/>
    <property type="match status" value="1"/>
</dbReference>
<keyword evidence="2" id="KW-0812">Transmembrane</keyword>
<reference evidence="6" key="1">
    <citation type="journal article" date="2020" name="mSystems">
        <title>Genome- and Community-Level Interaction Insights into Carbon Utilization and Element Cycling Functions of Hydrothermarchaeota in Hydrothermal Sediment.</title>
        <authorList>
            <person name="Zhou Z."/>
            <person name="Liu Y."/>
            <person name="Xu W."/>
            <person name="Pan J."/>
            <person name="Luo Z.H."/>
            <person name="Li M."/>
        </authorList>
    </citation>
    <scope>NUCLEOTIDE SEQUENCE [LARGE SCALE GENOMIC DNA]</scope>
    <source>
        <strain evidence="6">SpSt-1233</strain>
    </source>
</reference>
<dbReference type="GO" id="GO:0097347">
    <property type="term" value="C:TAM protein secretion complex"/>
    <property type="evidence" value="ECO:0007669"/>
    <property type="project" value="TreeGrafter"/>
</dbReference>
<evidence type="ECO:0000313" key="6">
    <source>
        <dbReference type="EMBL" id="HER44141.1"/>
    </source>
</evidence>
<dbReference type="EMBL" id="DSEC01000480">
    <property type="protein sequence ID" value="HER44141.1"/>
    <property type="molecule type" value="Genomic_DNA"/>
</dbReference>
<accession>A0A7V2AVQ0</accession>
<comment type="subcellular location">
    <subcellularLocation>
        <location evidence="1">Membrane</location>
        <topology evidence="1">Single-pass membrane protein</topology>
    </subcellularLocation>
</comment>
<dbReference type="AlphaFoldDB" id="A0A7V2AVQ0"/>
<evidence type="ECO:0000256" key="3">
    <source>
        <dbReference type="ARBA" id="ARBA00022989"/>
    </source>
</evidence>
<dbReference type="GO" id="GO:0005886">
    <property type="term" value="C:plasma membrane"/>
    <property type="evidence" value="ECO:0007669"/>
    <property type="project" value="InterPro"/>
</dbReference>
<name>A0A7V2AVQ0_UNCEI</name>
<comment type="caution">
    <text evidence="6">The sequence shown here is derived from an EMBL/GenBank/DDBJ whole genome shotgun (WGS) entry which is preliminary data.</text>
</comment>
<organism evidence="6">
    <name type="scientific">Eiseniibacteriota bacterium</name>
    <dbReference type="NCBI Taxonomy" id="2212470"/>
    <lineage>
        <taxon>Bacteria</taxon>
        <taxon>Candidatus Eiseniibacteriota</taxon>
    </lineage>
</organism>
<dbReference type="GO" id="GO:0009306">
    <property type="term" value="P:protein secretion"/>
    <property type="evidence" value="ECO:0007669"/>
    <property type="project" value="InterPro"/>
</dbReference>
<evidence type="ECO:0000256" key="1">
    <source>
        <dbReference type="ARBA" id="ARBA00004167"/>
    </source>
</evidence>
<feature type="non-terminal residue" evidence="6">
    <location>
        <position position="1"/>
    </location>
</feature>
<keyword evidence="4" id="KW-0472">Membrane</keyword>
<protein>
    <recommendedName>
        <fullName evidence="5">Translocation and assembly module TamB C-terminal domain-containing protein</fullName>
    </recommendedName>
</protein>
<evidence type="ECO:0000256" key="2">
    <source>
        <dbReference type="ARBA" id="ARBA00022692"/>
    </source>
</evidence>
<dbReference type="Proteomes" id="UP000886069">
    <property type="component" value="Unassembled WGS sequence"/>
</dbReference>
<gene>
    <name evidence="6" type="ORF">ENO08_06750</name>
</gene>
<dbReference type="InterPro" id="IPR007452">
    <property type="entry name" value="TamB_C"/>
</dbReference>
<evidence type="ECO:0000259" key="5">
    <source>
        <dbReference type="Pfam" id="PF04357"/>
    </source>
</evidence>